<dbReference type="FunFam" id="1.25.40.10:FF:000468">
    <property type="entry name" value="Intraflagellar transport 88 homolog"/>
    <property type="match status" value="1"/>
</dbReference>
<dbReference type="SMART" id="SM00028">
    <property type="entry name" value="TPR"/>
    <property type="match status" value="8"/>
</dbReference>
<feature type="repeat" description="TPR" evidence="3">
    <location>
        <begin position="454"/>
        <end position="487"/>
    </location>
</feature>
<dbReference type="SUPFAM" id="SSF48452">
    <property type="entry name" value="TPR-like"/>
    <property type="match status" value="3"/>
</dbReference>
<dbReference type="PROSITE" id="PS50005">
    <property type="entry name" value="TPR"/>
    <property type="match status" value="4"/>
</dbReference>
<dbReference type="PROSITE" id="PS50293">
    <property type="entry name" value="TPR_REGION"/>
    <property type="match status" value="1"/>
</dbReference>
<comment type="caution">
    <text evidence="5">The sequence shown here is derived from an EMBL/GenBank/DDBJ whole genome shotgun (WGS) entry which is preliminary data.</text>
</comment>
<dbReference type="GO" id="GO:0005814">
    <property type="term" value="C:centriole"/>
    <property type="evidence" value="ECO:0007669"/>
    <property type="project" value="TreeGrafter"/>
</dbReference>
<dbReference type="PANTHER" id="PTHR44117:SF1">
    <property type="entry name" value="INTRAFLAGELLAR TRANSPORT PROTEIN 88 HOMOLOG"/>
    <property type="match status" value="1"/>
</dbReference>
<dbReference type="GO" id="GO:0042073">
    <property type="term" value="P:intraciliary transport"/>
    <property type="evidence" value="ECO:0007669"/>
    <property type="project" value="TreeGrafter"/>
</dbReference>
<feature type="repeat" description="TPR" evidence="3">
    <location>
        <begin position="522"/>
        <end position="555"/>
    </location>
</feature>
<organism evidence="5 6">
    <name type="scientific">Ignelater luminosus</name>
    <name type="common">Cucubano</name>
    <name type="synonym">Pyrophorus luminosus</name>
    <dbReference type="NCBI Taxonomy" id="2038154"/>
    <lineage>
        <taxon>Eukaryota</taxon>
        <taxon>Metazoa</taxon>
        <taxon>Ecdysozoa</taxon>
        <taxon>Arthropoda</taxon>
        <taxon>Hexapoda</taxon>
        <taxon>Insecta</taxon>
        <taxon>Pterygota</taxon>
        <taxon>Neoptera</taxon>
        <taxon>Endopterygota</taxon>
        <taxon>Coleoptera</taxon>
        <taxon>Polyphaga</taxon>
        <taxon>Elateriformia</taxon>
        <taxon>Elateroidea</taxon>
        <taxon>Elateridae</taxon>
        <taxon>Agrypninae</taxon>
        <taxon>Pyrophorini</taxon>
        <taxon>Ignelater</taxon>
    </lineage>
</organism>
<dbReference type="PANTHER" id="PTHR44117">
    <property type="entry name" value="INTRAFLAGELLAR TRANSPORT PROTEIN 88 HOMOLOG"/>
    <property type="match status" value="1"/>
</dbReference>
<dbReference type="InterPro" id="IPR011990">
    <property type="entry name" value="TPR-like_helical_dom_sf"/>
</dbReference>
<dbReference type="InterPro" id="IPR019734">
    <property type="entry name" value="TPR_rpt"/>
</dbReference>
<feature type="repeat" description="TPR" evidence="3">
    <location>
        <begin position="203"/>
        <end position="236"/>
    </location>
</feature>
<dbReference type="GO" id="GO:0019894">
    <property type="term" value="F:kinesin binding"/>
    <property type="evidence" value="ECO:0007669"/>
    <property type="project" value="TreeGrafter"/>
</dbReference>
<feature type="compositionally biased region" description="Low complexity" evidence="4">
    <location>
        <begin position="698"/>
        <end position="719"/>
    </location>
</feature>
<dbReference type="OrthoDB" id="1926212at2759"/>
<gene>
    <name evidence="5" type="ORF">ILUMI_06910</name>
</gene>
<evidence type="ECO:0000313" key="6">
    <source>
        <dbReference type="Proteomes" id="UP000801492"/>
    </source>
</evidence>
<protein>
    <recommendedName>
        <fullName evidence="7">Intraflagellar transport protein 88 homolog</fullName>
    </recommendedName>
</protein>
<dbReference type="GO" id="GO:0097730">
    <property type="term" value="C:non-motile cilium"/>
    <property type="evidence" value="ECO:0007669"/>
    <property type="project" value="TreeGrafter"/>
</dbReference>
<evidence type="ECO:0000256" key="4">
    <source>
        <dbReference type="SAM" id="MobiDB-lite"/>
    </source>
</evidence>
<feature type="compositionally biased region" description="Acidic residues" evidence="4">
    <location>
        <begin position="789"/>
        <end position="798"/>
    </location>
</feature>
<feature type="repeat" description="TPR" evidence="3">
    <location>
        <begin position="590"/>
        <end position="623"/>
    </location>
</feature>
<dbReference type="AlphaFoldDB" id="A0A8K0GEW5"/>
<evidence type="ECO:0000256" key="3">
    <source>
        <dbReference type="PROSITE-ProRule" id="PRU00339"/>
    </source>
</evidence>
<accession>A0A8K0GEW5</accession>
<keyword evidence="6" id="KW-1185">Reference proteome</keyword>
<feature type="region of interest" description="Disordered" evidence="4">
    <location>
        <begin position="690"/>
        <end position="738"/>
    </location>
</feature>
<evidence type="ECO:0000313" key="5">
    <source>
        <dbReference type="EMBL" id="KAF2899262.1"/>
    </source>
</evidence>
<reference evidence="5" key="1">
    <citation type="submission" date="2019-08" db="EMBL/GenBank/DDBJ databases">
        <title>The genome of the North American firefly Photinus pyralis.</title>
        <authorList>
            <consortium name="Photinus pyralis genome working group"/>
            <person name="Fallon T.R."/>
            <person name="Sander Lower S.E."/>
            <person name="Weng J.-K."/>
        </authorList>
    </citation>
    <scope>NUCLEOTIDE SEQUENCE</scope>
    <source>
        <strain evidence="5">TRF0915ILg1</strain>
        <tissue evidence="5">Whole body</tissue>
    </source>
</reference>
<dbReference type="InterPro" id="IPR013105">
    <property type="entry name" value="TPR_2"/>
</dbReference>
<dbReference type="EMBL" id="VTPC01002921">
    <property type="protein sequence ID" value="KAF2899262.1"/>
    <property type="molecule type" value="Genomic_DNA"/>
</dbReference>
<feature type="region of interest" description="Disordered" evidence="4">
    <location>
        <begin position="753"/>
        <end position="804"/>
    </location>
</feature>
<evidence type="ECO:0008006" key="7">
    <source>
        <dbReference type="Google" id="ProtNLM"/>
    </source>
</evidence>
<name>A0A8K0GEW5_IGNLU</name>
<dbReference type="Pfam" id="PF07719">
    <property type="entry name" value="TPR_2"/>
    <property type="match status" value="1"/>
</dbReference>
<proteinExistence type="predicted"/>
<dbReference type="GO" id="GO:0036064">
    <property type="term" value="C:ciliary basal body"/>
    <property type="evidence" value="ECO:0007669"/>
    <property type="project" value="TreeGrafter"/>
</dbReference>
<dbReference type="Pfam" id="PF13181">
    <property type="entry name" value="TPR_8"/>
    <property type="match status" value="2"/>
</dbReference>
<keyword evidence="2 3" id="KW-0802">TPR repeat</keyword>
<dbReference type="GO" id="GO:0097546">
    <property type="term" value="C:ciliary base"/>
    <property type="evidence" value="ECO:0007669"/>
    <property type="project" value="TreeGrafter"/>
</dbReference>
<keyword evidence="1" id="KW-0677">Repeat</keyword>
<evidence type="ECO:0000256" key="1">
    <source>
        <dbReference type="ARBA" id="ARBA00022737"/>
    </source>
</evidence>
<sequence>MTADVSHRFGTPKPATAMRIGTPRTAMRLGTPSGFHRLGTGMVPLTGYRPITGFRPMTGSDGVNRPMTAVRGAGYSSQNKVFDPLNQGALSATPPLELPKDESPEEKIRVQERKIMQLVEESCLASNDGHYRQALDKAKEASNKERSLIRMQEQAGLGDNHNMDLTYTVLFTLANQYAANELYTEALNTYQLITKNRMFSNAHRLKINMGNIYYKQGQYHQAIKMYRMALDQVPSSQKNLRIKIMHNIGMVFVRMGQWEEAVASLEYIMNEQASHRAGLHLVLCCIALEDRERMRNAFSLLLSVPLDLEDDEKYSLEQEEQDDKLIATAIRNDDLHIYEKKKRGDAEFCILMAAKLIAPLIENTFSEGYDWCVSSVKSSEYARLAGDLEINKAVMFLKQRQITEAIDTLKAFSNESNIIGSAAINLSFIYFQQKDYENAEKYGQIIKNIDSYNAAGFVNLGACALIKNQLEQAKNYFMNALDLDPSCFEALYNLGLVLKQQGNYEESLECFHKFSGSLSLIPEVIYQIGSIFERTGDGEAASEAYQQLLGLVPADSTVLQKLGELYDGEGDKQQAHHYHVESFRYNPANLSVIDWLGSYYIEMQVVERALVYFEKATLMQPNEPKWHMMVAGCHRRTGNLHKALTLYQDIHKKFPENTECLRFLIRLCSDLGMREAQDYSMELKKLEKSKEVRDRVGSSRPGSRLTSSGLSSRAGSGFSPVPEHVRIGTPIDSGNRSGSLRSLRLHHLHNSAGSTDSGFAQPIVDASYSDPLGPLPARPRTGAGKPVDFEDFGDEQLGDDLLPQ</sequence>
<dbReference type="Proteomes" id="UP000801492">
    <property type="component" value="Unassembled WGS sequence"/>
</dbReference>
<evidence type="ECO:0000256" key="2">
    <source>
        <dbReference type="ARBA" id="ARBA00022803"/>
    </source>
</evidence>
<dbReference type="GO" id="GO:1905515">
    <property type="term" value="P:non-motile cilium assembly"/>
    <property type="evidence" value="ECO:0007669"/>
    <property type="project" value="TreeGrafter"/>
</dbReference>
<dbReference type="Pfam" id="PF13424">
    <property type="entry name" value="TPR_12"/>
    <property type="match status" value="1"/>
</dbReference>
<dbReference type="Gene3D" id="1.25.40.10">
    <property type="entry name" value="Tetratricopeptide repeat domain"/>
    <property type="match status" value="2"/>
</dbReference>